<keyword evidence="4" id="KW-1185">Reference proteome</keyword>
<evidence type="ECO:0000313" key="3">
    <source>
        <dbReference type="EMBL" id="MDI3320384.1"/>
    </source>
</evidence>
<protein>
    <submittedName>
        <fullName evidence="3">DUF4382 domain-containing protein</fullName>
    </submittedName>
</protein>
<dbReference type="Pfam" id="PF14321">
    <property type="entry name" value="DUF4382"/>
    <property type="match status" value="1"/>
</dbReference>
<feature type="signal peptide" evidence="1">
    <location>
        <begin position="1"/>
        <end position="21"/>
    </location>
</feature>
<evidence type="ECO:0000313" key="4">
    <source>
        <dbReference type="Proteomes" id="UP001226434"/>
    </source>
</evidence>
<evidence type="ECO:0000256" key="1">
    <source>
        <dbReference type="SAM" id="SignalP"/>
    </source>
</evidence>
<feature type="domain" description="DUF4382" evidence="2">
    <location>
        <begin position="36"/>
        <end position="175"/>
    </location>
</feature>
<gene>
    <name evidence="3" type="ORF">QJ048_11400</name>
</gene>
<keyword evidence="1" id="KW-0732">Signal</keyword>
<dbReference type="RefSeq" id="WP_282334481.1">
    <property type="nucleotide sequence ID" value="NZ_JASBRG010000007.1"/>
</dbReference>
<sequence>MKKNILQLTALCLLIIAITFAACSKNDNKSSSGGSAKLELRLTDAPGNYDAVYVDIQSVKINATTDSTNGWTDVPLIKPGVYNLLDFRNGIDTLLASVDIPAGTISQIRLVLGNNNSVVVNGASYPLNTPSAQQSGLKLNLHANLTPGIVYRLWIDFDANKSIVATGSGKYNLKPVIRTYSEATGGTVQGTVLPPDAKATVMAVNGTDTLYAIPSIIGFYRFAGINAGTWSLYFVPDSLTGYHNSSIANVGVQTGVVTNVPTVTLVK</sequence>
<comment type="caution">
    <text evidence="3">The sequence shown here is derived from an EMBL/GenBank/DDBJ whole genome shotgun (WGS) entry which is preliminary data.</text>
</comment>
<accession>A0ABT6RET5</accession>
<name>A0ABT6RET5_9BACT</name>
<proteinExistence type="predicted"/>
<organism evidence="3 4">
    <name type="scientific">Pinibacter soli</name>
    <dbReference type="NCBI Taxonomy" id="3044211"/>
    <lineage>
        <taxon>Bacteria</taxon>
        <taxon>Pseudomonadati</taxon>
        <taxon>Bacteroidota</taxon>
        <taxon>Chitinophagia</taxon>
        <taxon>Chitinophagales</taxon>
        <taxon>Chitinophagaceae</taxon>
        <taxon>Pinibacter</taxon>
    </lineage>
</organism>
<dbReference type="Proteomes" id="UP001226434">
    <property type="component" value="Unassembled WGS sequence"/>
</dbReference>
<feature type="chain" id="PRO_5047295487" evidence="1">
    <location>
        <begin position="22"/>
        <end position="267"/>
    </location>
</feature>
<reference evidence="3 4" key="1">
    <citation type="submission" date="2023-05" db="EMBL/GenBank/DDBJ databases">
        <title>Genome sequence of Pinibacter sp. MAH-24.</title>
        <authorList>
            <person name="Huq M.A."/>
        </authorList>
    </citation>
    <scope>NUCLEOTIDE SEQUENCE [LARGE SCALE GENOMIC DNA]</scope>
    <source>
        <strain evidence="3 4">MAH-24</strain>
    </source>
</reference>
<evidence type="ECO:0000259" key="2">
    <source>
        <dbReference type="Pfam" id="PF14321"/>
    </source>
</evidence>
<dbReference type="PROSITE" id="PS51257">
    <property type="entry name" value="PROKAR_LIPOPROTEIN"/>
    <property type="match status" value="1"/>
</dbReference>
<dbReference type="EMBL" id="JASBRG010000007">
    <property type="protein sequence ID" value="MDI3320384.1"/>
    <property type="molecule type" value="Genomic_DNA"/>
</dbReference>
<dbReference type="InterPro" id="IPR025491">
    <property type="entry name" value="DUF4382"/>
</dbReference>